<feature type="transmembrane region" description="Helical" evidence="7">
    <location>
        <begin position="397"/>
        <end position="418"/>
    </location>
</feature>
<feature type="transmembrane region" description="Helical" evidence="7">
    <location>
        <begin position="359"/>
        <end position="385"/>
    </location>
</feature>
<dbReference type="PANTHER" id="PTHR33362">
    <property type="entry name" value="SIALIC ACID TRAP TRANSPORTER PERMEASE PROTEIN SIAT-RELATED"/>
    <property type="match status" value="1"/>
</dbReference>
<evidence type="ECO:0000256" key="3">
    <source>
        <dbReference type="ARBA" id="ARBA00022519"/>
    </source>
</evidence>
<dbReference type="InterPro" id="IPR010656">
    <property type="entry name" value="DctM"/>
</dbReference>
<protein>
    <recommendedName>
        <fullName evidence="7">TRAP transporter large permease protein</fullName>
    </recommendedName>
</protein>
<comment type="caution">
    <text evidence="7">Lacks conserved residue(s) required for the propagation of feature annotation.</text>
</comment>
<dbReference type="RefSeq" id="WP_003810021.1">
    <property type="nucleotide sequence ID" value="NC_019382.1"/>
</dbReference>
<dbReference type="InterPro" id="IPR004681">
    <property type="entry name" value="TRAP_DctM"/>
</dbReference>
<evidence type="ECO:0000313" key="10">
    <source>
        <dbReference type="Proteomes" id="UP000007564"/>
    </source>
</evidence>
<evidence type="ECO:0000256" key="2">
    <source>
        <dbReference type="ARBA" id="ARBA00022475"/>
    </source>
</evidence>
<evidence type="ECO:0000256" key="1">
    <source>
        <dbReference type="ARBA" id="ARBA00004429"/>
    </source>
</evidence>
<evidence type="ECO:0000313" key="9">
    <source>
        <dbReference type="EMBL" id="CCJ53688.1"/>
    </source>
</evidence>
<keyword evidence="2" id="KW-1003">Cell membrane</keyword>
<dbReference type="PIRSF" id="PIRSF006066">
    <property type="entry name" value="HI0050"/>
    <property type="match status" value="1"/>
</dbReference>
<keyword evidence="5 7" id="KW-1133">Transmembrane helix</keyword>
<name>A0A0C6P2T5_BORBO</name>
<comment type="similarity">
    <text evidence="7">Belongs to the TRAP transporter large permease family.</text>
</comment>
<feature type="transmembrane region" description="Helical" evidence="7">
    <location>
        <begin position="335"/>
        <end position="353"/>
    </location>
</feature>
<keyword evidence="7" id="KW-0813">Transport</keyword>
<proteinExistence type="inferred from homology"/>
<gene>
    <name evidence="9" type="ORF">BN112_1771</name>
</gene>
<sequence length="422" mass="44490">MLSAVVLLLLLFAASIPVALSLGIAPLPALLARDVPLLAVPQTMFESMDSFALMAVPFFVLAGRLMQTGGIAGRLMDLGLALIGWVKGGLGGAAVLTTMFFSTICGSSSATTAAIGSVMIPEMERRGYPRPFAASVVASSGELGVILPPSVPMIIYAMLTGTSVAQMFVAGILPGLLIGLSLIITILIMSRLGDYGGSQRVSVGEWALNVWRALRRASLSLLMPVIILGGIYGGLFTATEAAVVAVAYTFVVSVFIYREIKWKDLPEIFWSSAVTSGIVLLIVGFASVFAYVLSLYQAPQQVAALLLGVSDNPLVFLLLVNIALLVVGLFMETFAAILILAPVLAPVAVSLGIDPVHFGLIVIVNLAVGMVTPPVGVNLFLVCGIARVSMERLMRPLSVFLGVLLLDLMIITYGPVLYARFF</sequence>
<feature type="transmembrane region" description="Helical" evidence="7">
    <location>
        <begin position="132"/>
        <end position="159"/>
    </location>
</feature>
<keyword evidence="4 7" id="KW-0812">Transmembrane</keyword>
<comment type="subcellular location">
    <subcellularLocation>
        <location evidence="1 7">Cell inner membrane</location>
        <topology evidence="1 7">Multi-pass membrane protein</topology>
    </subcellularLocation>
</comment>
<dbReference type="KEGG" id="bbh:BN112_1771"/>
<organism evidence="9 10">
    <name type="scientific">Bordetella bronchiseptica 253</name>
    <dbReference type="NCBI Taxonomy" id="568707"/>
    <lineage>
        <taxon>Bacteria</taxon>
        <taxon>Pseudomonadati</taxon>
        <taxon>Pseudomonadota</taxon>
        <taxon>Betaproteobacteria</taxon>
        <taxon>Burkholderiales</taxon>
        <taxon>Alcaligenaceae</taxon>
        <taxon>Bordetella</taxon>
    </lineage>
</organism>
<evidence type="ECO:0000256" key="5">
    <source>
        <dbReference type="ARBA" id="ARBA00022989"/>
    </source>
</evidence>
<comment type="function">
    <text evidence="7">Part of the tripartite ATP-independent periplasmic (TRAP) transport system.</text>
</comment>
<evidence type="ECO:0000259" key="8">
    <source>
        <dbReference type="Pfam" id="PF06808"/>
    </source>
</evidence>
<dbReference type="Proteomes" id="UP000007564">
    <property type="component" value="Chromosome"/>
</dbReference>
<feature type="transmembrane region" description="Helical" evidence="7">
    <location>
        <begin position="75"/>
        <end position="94"/>
    </location>
</feature>
<reference evidence="9 10" key="1">
    <citation type="journal article" date="2012" name="BMC Genomics">
        <title>Comparative genomics of the classical Bordetella subspecies: the evolution and exchange of virulence-associated diversity amongst closely related pathogens.</title>
        <authorList>
            <person name="Park J."/>
            <person name="Zhang Y."/>
            <person name="Buboltz A.M."/>
            <person name="Zhang X."/>
            <person name="Schuster S.C."/>
            <person name="Ahuja U."/>
            <person name="Liu M."/>
            <person name="Miller J.F."/>
            <person name="Sebaihia M."/>
            <person name="Bentley S.D."/>
            <person name="Parkhill J."/>
            <person name="Harvill E.T."/>
        </authorList>
    </citation>
    <scope>NUCLEOTIDE SEQUENCE [LARGE SCALE GENOMIC DNA]</scope>
    <source>
        <strain evidence="9 10">253</strain>
    </source>
</reference>
<keyword evidence="6 7" id="KW-0472">Membrane</keyword>
<evidence type="ECO:0000256" key="6">
    <source>
        <dbReference type="ARBA" id="ARBA00023136"/>
    </source>
</evidence>
<feature type="transmembrane region" description="Helical" evidence="7">
    <location>
        <begin position="45"/>
        <end position="63"/>
    </location>
</feature>
<dbReference type="GeneID" id="56479628"/>
<dbReference type="HOGENOM" id="CLU_019824_4_1_4"/>
<accession>A0A0C6P2T5</accession>
<comment type="subunit">
    <text evidence="7">The complex comprises the extracytoplasmic solute receptor protein and the two transmembrane proteins.</text>
</comment>
<dbReference type="AlphaFoldDB" id="A0A0C6P2T5"/>
<feature type="transmembrane region" description="Helical" evidence="7">
    <location>
        <begin position="269"/>
        <end position="293"/>
    </location>
</feature>
<dbReference type="EMBL" id="HE965806">
    <property type="protein sequence ID" value="CCJ53688.1"/>
    <property type="molecule type" value="Genomic_DNA"/>
</dbReference>
<dbReference type="GO" id="GO:0005886">
    <property type="term" value="C:plasma membrane"/>
    <property type="evidence" value="ECO:0007669"/>
    <property type="project" value="UniProtKB-SubCell"/>
</dbReference>
<dbReference type="Pfam" id="PF06808">
    <property type="entry name" value="DctM"/>
    <property type="match status" value="1"/>
</dbReference>
<feature type="domain" description="TRAP C4-dicarboxylate transport system permease DctM subunit" evidence="8">
    <location>
        <begin position="5"/>
        <end position="415"/>
    </location>
</feature>
<evidence type="ECO:0000256" key="7">
    <source>
        <dbReference type="RuleBase" id="RU369079"/>
    </source>
</evidence>
<dbReference type="PANTHER" id="PTHR33362:SF5">
    <property type="entry name" value="C4-DICARBOXYLATE TRAP TRANSPORTER LARGE PERMEASE PROTEIN DCTM"/>
    <property type="match status" value="1"/>
</dbReference>
<feature type="transmembrane region" description="Helical" evidence="7">
    <location>
        <begin position="241"/>
        <end position="257"/>
    </location>
</feature>
<dbReference type="NCBIfam" id="TIGR00786">
    <property type="entry name" value="dctM"/>
    <property type="match status" value="1"/>
</dbReference>
<evidence type="ECO:0000256" key="4">
    <source>
        <dbReference type="ARBA" id="ARBA00022692"/>
    </source>
</evidence>
<dbReference type="GO" id="GO:0022857">
    <property type="term" value="F:transmembrane transporter activity"/>
    <property type="evidence" value="ECO:0007669"/>
    <property type="project" value="UniProtKB-UniRule"/>
</dbReference>
<feature type="transmembrane region" description="Helical" evidence="7">
    <location>
        <begin position="165"/>
        <end position="190"/>
    </location>
</feature>
<dbReference type="OrthoDB" id="9777699at2"/>
<feature type="transmembrane region" description="Helical" evidence="7">
    <location>
        <begin position="313"/>
        <end position="330"/>
    </location>
</feature>
<keyword evidence="3 7" id="KW-0997">Cell inner membrane</keyword>